<comment type="caution">
    <text evidence="1">The sequence shown here is derived from an EMBL/GenBank/DDBJ whole genome shotgun (WGS) entry which is preliminary data.</text>
</comment>
<name>A0A2N5X5Z2_9GAMM</name>
<dbReference type="Proteomes" id="UP000235005">
    <property type="component" value="Unassembled WGS sequence"/>
</dbReference>
<organism evidence="1 2">
    <name type="scientific">Pseudohalioglobus lutimaris</name>
    <dbReference type="NCBI Taxonomy" id="1737061"/>
    <lineage>
        <taxon>Bacteria</taxon>
        <taxon>Pseudomonadati</taxon>
        <taxon>Pseudomonadota</taxon>
        <taxon>Gammaproteobacteria</taxon>
        <taxon>Cellvibrionales</taxon>
        <taxon>Halieaceae</taxon>
        <taxon>Pseudohalioglobus</taxon>
    </lineage>
</organism>
<keyword evidence="2" id="KW-1185">Reference proteome</keyword>
<protein>
    <submittedName>
        <fullName evidence="1">Uncharacterized protein</fullName>
    </submittedName>
</protein>
<proteinExistence type="predicted"/>
<accession>A0A2N5X5Z2</accession>
<evidence type="ECO:0000313" key="1">
    <source>
        <dbReference type="EMBL" id="PLW69891.1"/>
    </source>
</evidence>
<sequence length="77" mass="8743">MGAATLARWIPDPGVTRQYGIQAVEETRMTKSAKLMFRTLLAICLWFSGPSPDRDRAIAEIARSLFDYFYVGRMAKQ</sequence>
<gene>
    <name evidence="1" type="ORF">C0039_05005</name>
</gene>
<dbReference type="EMBL" id="PKUS01000003">
    <property type="protein sequence ID" value="PLW69891.1"/>
    <property type="molecule type" value="Genomic_DNA"/>
</dbReference>
<evidence type="ECO:0000313" key="2">
    <source>
        <dbReference type="Proteomes" id="UP000235005"/>
    </source>
</evidence>
<dbReference type="AlphaFoldDB" id="A0A2N5X5Z2"/>
<reference evidence="1 2" key="1">
    <citation type="submission" date="2018-01" db="EMBL/GenBank/DDBJ databases">
        <title>The draft genome sequence of Halioglobus lutimaris HF004.</title>
        <authorList>
            <person name="Du Z.-J."/>
            <person name="Shi M.-J."/>
        </authorList>
    </citation>
    <scope>NUCLEOTIDE SEQUENCE [LARGE SCALE GENOMIC DNA]</scope>
    <source>
        <strain evidence="1 2">HF004</strain>
    </source>
</reference>